<protein>
    <recommendedName>
        <fullName evidence="4">Lysozyme</fullName>
    </recommendedName>
</protein>
<gene>
    <name evidence="2" type="ORF">GCM10011394_17600</name>
</gene>
<comment type="caution">
    <text evidence="2">The sequence shown here is derived from an EMBL/GenBank/DDBJ whole genome shotgun (WGS) entry which is preliminary data.</text>
</comment>
<evidence type="ECO:0000313" key="3">
    <source>
        <dbReference type="Proteomes" id="UP000599009"/>
    </source>
</evidence>
<evidence type="ECO:0000256" key="1">
    <source>
        <dbReference type="SAM" id="MobiDB-lite"/>
    </source>
</evidence>
<name>A0ABQ2EE39_9GAMM</name>
<dbReference type="Proteomes" id="UP000599009">
    <property type="component" value="Unassembled WGS sequence"/>
</dbReference>
<dbReference type="RefSeq" id="WP_165942285.1">
    <property type="nucleotide sequence ID" value="NZ_BMME01000001.1"/>
</dbReference>
<organism evidence="2 3">
    <name type="scientific">Luteimonas terricola</name>
    <dbReference type="NCBI Taxonomy" id="645597"/>
    <lineage>
        <taxon>Bacteria</taxon>
        <taxon>Pseudomonadati</taxon>
        <taxon>Pseudomonadota</taxon>
        <taxon>Gammaproteobacteria</taxon>
        <taxon>Lysobacterales</taxon>
        <taxon>Lysobacteraceae</taxon>
        <taxon>Luteimonas</taxon>
    </lineage>
</organism>
<sequence length="163" mass="17837">MTRILAAVALLLLLALGWSMWRMEAHKGTATAATDRAETAEGEAKQLRDTLADEREEAQGMTRIGDDHEDDRAAAQDLPAAVVAGIDDGTLKLRRQWAACETNRLSESAAGAFERDALAQLRKQDQGDLVRVGRDADDQLRACQAVIRRYESAFLTTRDGAAR</sequence>
<accession>A0ABQ2EE39</accession>
<evidence type="ECO:0008006" key="4">
    <source>
        <dbReference type="Google" id="ProtNLM"/>
    </source>
</evidence>
<reference evidence="3" key="1">
    <citation type="journal article" date="2019" name="Int. J. Syst. Evol. Microbiol.">
        <title>The Global Catalogue of Microorganisms (GCM) 10K type strain sequencing project: providing services to taxonomists for standard genome sequencing and annotation.</title>
        <authorList>
            <consortium name="The Broad Institute Genomics Platform"/>
            <consortium name="The Broad Institute Genome Sequencing Center for Infectious Disease"/>
            <person name="Wu L."/>
            <person name="Ma J."/>
        </authorList>
    </citation>
    <scope>NUCLEOTIDE SEQUENCE [LARGE SCALE GENOMIC DNA]</scope>
    <source>
        <strain evidence="3">CGMCC 1.8985</strain>
    </source>
</reference>
<feature type="region of interest" description="Disordered" evidence="1">
    <location>
        <begin position="31"/>
        <end position="50"/>
    </location>
</feature>
<proteinExistence type="predicted"/>
<dbReference type="EMBL" id="BMME01000001">
    <property type="protein sequence ID" value="GGK08701.1"/>
    <property type="molecule type" value="Genomic_DNA"/>
</dbReference>
<keyword evidence="3" id="KW-1185">Reference proteome</keyword>
<evidence type="ECO:0000313" key="2">
    <source>
        <dbReference type="EMBL" id="GGK08701.1"/>
    </source>
</evidence>
<feature type="compositionally biased region" description="Basic and acidic residues" evidence="1">
    <location>
        <begin position="35"/>
        <end position="50"/>
    </location>
</feature>